<evidence type="ECO:0000313" key="3">
    <source>
        <dbReference type="Proteomes" id="UP000199520"/>
    </source>
</evidence>
<keyword evidence="1" id="KW-1133">Transmembrane helix</keyword>
<feature type="transmembrane region" description="Helical" evidence="1">
    <location>
        <begin position="241"/>
        <end position="263"/>
    </location>
</feature>
<feature type="transmembrane region" description="Helical" evidence="1">
    <location>
        <begin position="210"/>
        <end position="235"/>
    </location>
</feature>
<dbReference type="EMBL" id="FOTS01000048">
    <property type="protein sequence ID" value="SFM16077.1"/>
    <property type="molecule type" value="Genomic_DNA"/>
</dbReference>
<feature type="transmembrane region" description="Helical" evidence="1">
    <location>
        <begin position="6"/>
        <end position="30"/>
    </location>
</feature>
<evidence type="ECO:0000313" key="2">
    <source>
        <dbReference type="EMBL" id="SFM16077.1"/>
    </source>
</evidence>
<evidence type="ECO:0000256" key="1">
    <source>
        <dbReference type="SAM" id="Phobius"/>
    </source>
</evidence>
<protein>
    <submittedName>
        <fullName evidence="2">Uncharacterized protein</fullName>
    </submittedName>
</protein>
<keyword evidence="1" id="KW-0472">Membrane</keyword>
<organism evidence="2 3">
    <name type="scientific">Pelosinus propionicus DSM 13327</name>
    <dbReference type="NCBI Taxonomy" id="1123291"/>
    <lineage>
        <taxon>Bacteria</taxon>
        <taxon>Bacillati</taxon>
        <taxon>Bacillota</taxon>
        <taxon>Negativicutes</taxon>
        <taxon>Selenomonadales</taxon>
        <taxon>Sporomusaceae</taxon>
        <taxon>Pelosinus</taxon>
    </lineage>
</organism>
<dbReference type="Proteomes" id="UP000199520">
    <property type="component" value="Unassembled WGS sequence"/>
</dbReference>
<accession>A0A1I4NLB3</accession>
<dbReference type="AlphaFoldDB" id="A0A1I4NLB3"/>
<dbReference type="STRING" id="1123291.SAMN04490355_104821"/>
<proteinExistence type="predicted"/>
<sequence length="277" mass="30356">MMQVVLNILMLSIIEVTYLFGFVIIAGFLLGQIQAVSNKWAYQAFGRRGILLTAYIGTPIHEIGHAVMCLLFGHKINAIKLLTMNPQNSTLGYVNHSFNKHSLCQVIGNFFISLGPIGSGTAAILFYMYMLEPAAFSTLQQHIIAASVDHITIADFISRSAQSIIIVYDELINGENVSSLNFWIFVWLAMCTSSHIALSEADIKQGISGLMVIFLVTVLVNVGASLFGIPILQYVLTAAKYNLYAVAVLSVSVAFSLLTALIMRSCCGIKRFIMNKC</sequence>
<keyword evidence="3" id="KW-1185">Reference proteome</keyword>
<gene>
    <name evidence="2" type="ORF">SAMN04490355_104821</name>
</gene>
<dbReference type="OrthoDB" id="258743at2"/>
<name>A0A1I4NLB3_9FIRM</name>
<reference evidence="3" key="1">
    <citation type="submission" date="2016-10" db="EMBL/GenBank/DDBJ databases">
        <authorList>
            <person name="Varghese N."/>
            <person name="Submissions S."/>
        </authorList>
    </citation>
    <scope>NUCLEOTIDE SEQUENCE [LARGE SCALE GENOMIC DNA]</scope>
    <source>
        <strain evidence="3">DSM 13327</strain>
    </source>
</reference>
<feature type="transmembrane region" description="Helical" evidence="1">
    <location>
        <begin position="180"/>
        <end position="198"/>
    </location>
</feature>
<feature type="transmembrane region" description="Helical" evidence="1">
    <location>
        <begin position="106"/>
        <end position="129"/>
    </location>
</feature>
<keyword evidence="1" id="KW-0812">Transmembrane</keyword>